<dbReference type="GO" id="GO:0046872">
    <property type="term" value="F:metal ion binding"/>
    <property type="evidence" value="ECO:0007669"/>
    <property type="project" value="UniProtKB-KW"/>
</dbReference>
<dbReference type="InterPro" id="IPR046867">
    <property type="entry name" value="AldOxase/xan_DH_MoCoBD2"/>
</dbReference>
<dbReference type="InterPro" id="IPR052516">
    <property type="entry name" value="N-heterocyclic_Hydroxylase"/>
</dbReference>
<feature type="compositionally biased region" description="Low complexity" evidence="5">
    <location>
        <begin position="172"/>
        <end position="194"/>
    </location>
</feature>
<dbReference type="Pfam" id="PF01799">
    <property type="entry name" value="Fer2_2"/>
    <property type="match status" value="1"/>
</dbReference>
<dbReference type="SUPFAM" id="SSF47741">
    <property type="entry name" value="CO dehydrogenase ISP C-domain like"/>
    <property type="match status" value="1"/>
</dbReference>
<dbReference type="InterPro" id="IPR037165">
    <property type="entry name" value="AldOxase/xan_DH_Mopterin-bd_sf"/>
</dbReference>
<evidence type="ECO:0000256" key="4">
    <source>
        <dbReference type="ARBA" id="ARBA00023004"/>
    </source>
</evidence>
<dbReference type="PANTHER" id="PTHR47495">
    <property type="entry name" value="ALDEHYDE DEHYDROGENASE"/>
    <property type="match status" value="1"/>
</dbReference>
<protein>
    <submittedName>
        <fullName evidence="7">Xanthine dehydrogenase family protein molybdopterin-binding subunit</fullName>
    </submittedName>
</protein>
<dbReference type="Gene3D" id="3.90.1170.50">
    <property type="entry name" value="Aldehyde oxidase/xanthine dehydrogenase, a/b hammerhead"/>
    <property type="match status" value="1"/>
</dbReference>
<evidence type="ECO:0000259" key="6">
    <source>
        <dbReference type="PROSITE" id="PS51085"/>
    </source>
</evidence>
<name>A0A329QN82_9ACTN</name>
<comment type="similarity">
    <text evidence="1">Belongs to the xanthine dehydrogenase family.</text>
</comment>
<dbReference type="Proteomes" id="UP000250462">
    <property type="component" value="Unassembled WGS sequence"/>
</dbReference>
<feature type="domain" description="2Fe-2S ferredoxin-type" evidence="6">
    <location>
        <begin position="6"/>
        <end position="82"/>
    </location>
</feature>
<keyword evidence="8" id="KW-1185">Reference proteome</keyword>
<sequence>MADERPVFTLWVNGRQQPVSVPDTTPLMYVLRNDLGCTGVRTGCSIGECGACRVIVDGVSLQSCITPVSEVDGSQITTPEGLGGPENPHPVQRAFLDEQAGQCGYCVNGMIMSVAARLEQGPVPDTGTLCAVLDEHLCRCGTHVRMLRAAHRAAGFEVRDLDGDLGGADVAGHDGTSSAATSTQAGQGAEAAGGCPTPRAVVDEPRIARWIGLHPSGEVAIYPGKVELGQGLRTAFAQIVASQLAIPRERVRVEPTMTGRSPDQGQTSGSFSIEHGGISLAMAAVALRRVLLRRAAASLGCAADRIELDTGTAVDRSSGERISLGELVADRPITETIEDTDVPRWDAPPLGEPLPREDLRAKLTGAPGYVHDLTMDGMLHARVVLPPSYDATLDELDLASGWQVPGVRQIVPDGRFAVVVAEREEQAIRAQNRLALDARWKRTTTIGERDTERMLRDLPARERVWHQDQDVTDVLETLPGYAASYSKPYQAHGPMAPSAAVAVHDGGVLRVWTHSQGVYPLRRELAALLGHAEGRIVVEHVDGPGCYGMNGADDAAVFAALAARAVPGSPVRFQFSLADEFAWEPHGPGMVADMHAGLGADGTLRAWRYRVITDSHSTRPNGDGDRLMAAWLGARAAERPWVGLGEPGLRNAVPLYDIPALDVAAAEVRGSLRTGPLRSLGAFFNVFAIESFVDELAELAGVDPVEFRLRHLRDGRATRVVEVAAERAGWQPRVGPSGRGLGMAFARYKDTKGYAAEVAEVEVDAESGEFRVVRLVVVCDAGAIVNPDGVRNQLQGGALQGLSRTLYEQLRLTEDGVQEQDWTGYRSLRFPDVPRVDVTLVDRPEHPPLGVGEVATPPVPAAVANAVDDAIGIRLRALPLTADGLRKRLEDMDETEMARVLV</sequence>
<evidence type="ECO:0000313" key="8">
    <source>
        <dbReference type="Proteomes" id="UP000250462"/>
    </source>
</evidence>
<dbReference type="RefSeq" id="WP_112258642.1">
    <property type="nucleotide sequence ID" value="NZ_QMIG01000011.1"/>
</dbReference>
<accession>A0A329QN82</accession>
<dbReference type="InterPro" id="IPR002888">
    <property type="entry name" value="2Fe-2S-bd"/>
</dbReference>
<reference evidence="7 8" key="1">
    <citation type="submission" date="2018-06" db="EMBL/GenBank/DDBJ databases">
        <title>Phytoactinopolyspora halophila sp. nov., a novel halophilic actinomycete isolated from a saline soil in China.</title>
        <authorList>
            <person name="Tang S.-K."/>
        </authorList>
    </citation>
    <scope>NUCLEOTIDE SEQUENCE [LARGE SCALE GENOMIC DNA]</scope>
    <source>
        <strain evidence="7 8">YIM 96934</strain>
    </source>
</reference>
<dbReference type="Pfam" id="PF00111">
    <property type="entry name" value="Fer2"/>
    <property type="match status" value="1"/>
</dbReference>
<dbReference type="InterPro" id="IPR012675">
    <property type="entry name" value="Beta-grasp_dom_sf"/>
</dbReference>
<dbReference type="SUPFAM" id="SSF54292">
    <property type="entry name" value="2Fe-2S ferredoxin-like"/>
    <property type="match status" value="1"/>
</dbReference>
<dbReference type="InterPro" id="IPR036884">
    <property type="entry name" value="2Fe-2S-bd_dom_sf"/>
</dbReference>
<dbReference type="Pfam" id="PF02738">
    <property type="entry name" value="MoCoBD_1"/>
    <property type="match status" value="1"/>
</dbReference>
<keyword evidence="3" id="KW-0560">Oxidoreductase</keyword>
<keyword evidence="4" id="KW-0408">Iron</keyword>
<evidence type="ECO:0000313" key="7">
    <source>
        <dbReference type="EMBL" id="RAW13800.1"/>
    </source>
</evidence>
<dbReference type="Gene3D" id="3.10.20.30">
    <property type="match status" value="1"/>
</dbReference>
<dbReference type="PROSITE" id="PS51085">
    <property type="entry name" value="2FE2S_FER_2"/>
    <property type="match status" value="1"/>
</dbReference>
<dbReference type="AlphaFoldDB" id="A0A329QN82"/>
<dbReference type="SMART" id="SM01008">
    <property type="entry name" value="Ald_Xan_dh_C"/>
    <property type="match status" value="1"/>
</dbReference>
<dbReference type="InterPro" id="IPR001041">
    <property type="entry name" value="2Fe-2S_ferredoxin-type"/>
</dbReference>
<dbReference type="OrthoDB" id="9767994at2"/>
<keyword evidence="2" id="KW-0479">Metal-binding</keyword>
<organism evidence="7 8">
    <name type="scientific">Phytoactinopolyspora halophila</name>
    <dbReference type="NCBI Taxonomy" id="1981511"/>
    <lineage>
        <taxon>Bacteria</taxon>
        <taxon>Bacillati</taxon>
        <taxon>Actinomycetota</taxon>
        <taxon>Actinomycetes</taxon>
        <taxon>Jiangellales</taxon>
        <taxon>Jiangellaceae</taxon>
        <taxon>Phytoactinopolyspora</taxon>
    </lineage>
</organism>
<proteinExistence type="inferred from homology"/>
<dbReference type="Gene3D" id="3.30.365.10">
    <property type="entry name" value="Aldehyde oxidase/xanthine dehydrogenase, molybdopterin binding domain"/>
    <property type="match status" value="4"/>
</dbReference>
<dbReference type="Pfam" id="PF20256">
    <property type="entry name" value="MoCoBD_2"/>
    <property type="match status" value="2"/>
</dbReference>
<dbReference type="SUPFAM" id="SSF56003">
    <property type="entry name" value="Molybdenum cofactor-binding domain"/>
    <property type="match status" value="2"/>
</dbReference>
<dbReference type="EMBL" id="QMIG01000011">
    <property type="protein sequence ID" value="RAW13800.1"/>
    <property type="molecule type" value="Genomic_DNA"/>
</dbReference>
<dbReference type="InterPro" id="IPR006058">
    <property type="entry name" value="2Fe2S_fd_BS"/>
</dbReference>
<evidence type="ECO:0000256" key="5">
    <source>
        <dbReference type="SAM" id="MobiDB-lite"/>
    </source>
</evidence>
<feature type="region of interest" description="Disordered" evidence="5">
    <location>
        <begin position="172"/>
        <end position="198"/>
    </location>
</feature>
<dbReference type="InterPro" id="IPR008274">
    <property type="entry name" value="AldOxase/xan_DH_MoCoBD1"/>
</dbReference>
<dbReference type="InterPro" id="IPR036010">
    <property type="entry name" value="2Fe-2S_ferredoxin-like_sf"/>
</dbReference>
<dbReference type="GO" id="GO:0016491">
    <property type="term" value="F:oxidoreductase activity"/>
    <property type="evidence" value="ECO:0007669"/>
    <property type="project" value="UniProtKB-KW"/>
</dbReference>
<dbReference type="Gene3D" id="1.10.150.120">
    <property type="entry name" value="[2Fe-2S]-binding domain"/>
    <property type="match status" value="1"/>
</dbReference>
<gene>
    <name evidence="7" type="ORF">DPM12_12415</name>
</gene>
<dbReference type="GO" id="GO:0051537">
    <property type="term" value="F:2 iron, 2 sulfur cluster binding"/>
    <property type="evidence" value="ECO:0007669"/>
    <property type="project" value="InterPro"/>
</dbReference>
<evidence type="ECO:0000256" key="2">
    <source>
        <dbReference type="ARBA" id="ARBA00022723"/>
    </source>
</evidence>
<comment type="caution">
    <text evidence="7">The sequence shown here is derived from an EMBL/GenBank/DDBJ whole genome shotgun (WGS) entry which is preliminary data.</text>
</comment>
<dbReference type="PROSITE" id="PS00197">
    <property type="entry name" value="2FE2S_FER_1"/>
    <property type="match status" value="1"/>
</dbReference>
<dbReference type="PANTHER" id="PTHR47495:SF1">
    <property type="entry name" value="BLL3820 PROTEIN"/>
    <property type="match status" value="1"/>
</dbReference>
<dbReference type="InterPro" id="IPR000674">
    <property type="entry name" value="Ald_Oxase/Xan_DH_a/b"/>
</dbReference>
<dbReference type="CDD" id="cd00207">
    <property type="entry name" value="fer2"/>
    <property type="match status" value="1"/>
</dbReference>
<evidence type="ECO:0000256" key="1">
    <source>
        <dbReference type="ARBA" id="ARBA00006849"/>
    </source>
</evidence>
<evidence type="ECO:0000256" key="3">
    <source>
        <dbReference type="ARBA" id="ARBA00023002"/>
    </source>
</evidence>